<dbReference type="RefSeq" id="WP_090030694.1">
    <property type="nucleotide sequence ID" value="NZ_FNEB01000021.1"/>
</dbReference>
<evidence type="ECO:0000259" key="1">
    <source>
        <dbReference type="SMART" id="SM00421"/>
    </source>
</evidence>
<gene>
    <name evidence="2" type="ORF">SAMN05421850_1214</name>
</gene>
<dbReference type="InterPro" id="IPR000073">
    <property type="entry name" value="AB_hydrolase_1"/>
</dbReference>
<dbReference type="OrthoDB" id="8107794at2"/>
<keyword evidence="3" id="KW-1185">Reference proteome</keyword>
<dbReference type="Pfam" id="PF00196">
    <property type="entry name" value="GerE"/>
    <property type="match status" value="1"/>
</dbReference>
<organism evidence="2 3">
    <name type="scientific">Lutimaribacter saemankumensis</name>
    <dbReference type="NCBI Taxonomy" id="490829"/>
    <lineage>
        <taxon>Bacteria</taxon>
        <taxon>Pseudomonadati</taxon>
        <taxon>Pseudomonadota</taxon>
        <taxon>Alphaproteobacteria</taxon>
        <taxon>Rhodobacterales</taxon>
        <taxon>Roseobacteraceae</taxon>
        <taxon>Lutimaribacter</taxon>
    </lineage>
</organism>
<accession>A0A1G8TGX3</accession>
<dbReference type="Gene3D" id="3.40.50.1820">
    <property type="entry name" value="alpha/beta hydrolase"/>
    <property type="match status" value="1"/>
</dbReference>
<dbReference type="Proteomes" id="UP000199340">
    <property type="component" value="Unassembled WGS sequence"/>
</dbReference>
<protein>
    <submittedName>
        <fullName evidence="2">Pimeloyl-ACP methyl ester carboxylesterase</fullName>
    </submittedName>
</protein>
<dbReference type="EMBL" id="FNEB01000021">
    <property type="protein sequence ID" value="SDJ39930.1"/>
    <property type="molecule type" value="Genomic_DNA"/>
</dbReference>
<evidence type="ECO:0000313" key="3">
    <source>
        <dbReference type="Proteomes" id="UP000199340"/>
    </source>
</evidence>
<evidence type="ECO:0000313" key="2">
    <source>
        <dbReference type="EMBL" id="SDJ39930.1"/>
    </source>
</evidence>
<dbReference type="InterPro" id="IPR036388">
    <property type="entry name" value="WH-like_DNA-bd_sf"/>
</dbReference>
<sequence length="582" mass="64413">METEPGRNKSKVDTDDLFGEVVQLTYATVAQPEKFHELIMLWEKCLTSRIVSKDQDTEDAALVGHFNQALQIFDHIGRVQRDHDRAKRILDGFSMPAFICDAALNILYKNEEFDGFAAVNEVRGPTFGEAIREQIRNWEVGQTVAFVPDLAEPDGAGAAVITELPQGFYDDTIPGKQYLVVFNEVSETNVAWGAIRDKYNLTAAEADVLAQLAKGRKADEIALQKGVSVNTIRAQIRALLEKTGSRNQNDLVRSSVFVLSQFQSLKLVAQAFVPSDARPEAVFSRVILPSGRMLQFRQFGDMDGLPVLYLHGMMGGPDLPHHVKTAARQSGLRIIAPSRPGFGKSDSIPATDWEFVRQSCRDLYAFLDVLSVPAAFVIGNLSGFGIAINFANRFPEKCIGVLNAGYSGIVSDDLIDGMGTMSRAFARSYQKSRTALRFLTRAAIASVDFLGAHRMMQRHLGASPVDLDYCHEVGCFDMMADGLTHAIAQGGEAFIKDGFLATKDWRDVIEEVAGKVRLHCILGERDGIAPHLRIKHEAEQIAGYDVRFFPDAGQLVLFQEWEAVQALIHEDFAKNRGRLSKM</sequence>
<feature type="domain" description="HTH luxR-type" evidence="1">
    <location>
        <begin position="198"/>
        <end position="255"/>
    </location>
</feature>
<reference evidence="2 3" key="1">
    <citation type="submission" date="2016-10" db="EMBL/GenBank/DDBJ databases">
        <authorList>
            <person name="de Groot N.N."/>
        </authorList>
    </citation>
    <scope>NUCLEOTIDE SEQUENCE [LARGE SCALE GENOMIC DNA]</scope>
    <source>
        <strain evidence="2 3">DSM 28010</strain>
    </source>
</reference>
<name>A0A1G8TGX3_9RHOB</name>
<dbReference type="InterPro" id="IPR000792">
    <property type="entry name" value="Tscrpt_reg_LuxR_C"/>
</dbReference>
<dbReference type="STRING" id="490829.SAMN05421850_1214"/>
<dbReference type="SUPFAM" id="SSF46894">
    <property type="entry name" value="C-terminal effector domain of the bipartite response regulators"/>
    <property type="match status" value="1"/>
</dbReference>
<dbReference type="Pfam" id="PF00561">
    <property type="entry name" value="Abhydrolase_1"/>
    <property type="match status" value="1"/>
</dbReference>
<dbReference type="InterPro" id="IPR029058">
    <property type="entry name" value="AB_hydrolase_fold"/>
</dbReference>
<dbReference type="SUPFAM" id="SSF53474">
    <property type="entry name" value="alpha/beta-Hydrolases"/>
    <property type="match status" value="1"/>
</dbReference>
<proteinExistence type="predicted"/>
<dbReference type="Gene3D" id="1.10.10.10">
    <property type="entry name" value="Winged helix-like DNA-binding domain superfamily/Winged helix DNA-binding domain"/>
    <property type="match status" value="1"/>
</dbReference>
<dbReference type="SMART" id="SM00421">
    <property type="entry name" value="HTH_LUXR"/>
    <property type="match status" value="1"/>
</dbReference>
<dbReference type="AlphaFoldDB" id="A0A1G8TGX3"/>
<dbReference type="InterPro" id="IPR016032">
    <property type="entry name" value="Sig_transdc_resp-reg_C-effctor"/>
</dbReference>
<dbReference type="GO" id="GO:0003677">
    <property type="term" value="F:DNA binding"/>
    <property type="evidence" value="ECO:0007669"/>
    <property type="project" value="InterPro"/>
</dbReference>
<dbReference type="GO" id="GO:0006355">
    <property type="term" value="P:regulation of DNA-templated transcription"/>
    <property type="evidence" value="ECO:0007669"/>
    <property type="project" value="InterPro"/>
</dbReference>